<dbReference type="RefSeq" id="WP_044281253.1">
    <property type="nucleotide sequence ID" value="NZ_CM001402.1"/>
</dbReference>
<reference evidence="2 3" key="1">
    <citation type="submission" date="2016-11" db="EMBL/GenBank/DDBJ databases">
        <title>Genomic analysis of Caldithrix abyssi and proposal of a novel bacterial phylum Caldithrichaeota.</title>
        <authorList>
            <person name="Kublanov I."/>
            <person name="Sigalova O."/>
            <person name="Gavrilov S."/>
            <person name="Lebedinsky A."/>
            <person name="Ivanova N."/>
            <person name="Daum C."/>
            <person name="Reddy T."/>
            <person name="Klenk H.P."/>
            <person name="Goker M."/>
            <person name="Reva O."/>
            <person name="Miroshnichenko M."/>
            <person name="Kyprides N."/>
            <person name="Woyke T."/>
            <person name="Gelfand M."/>
        </authorList>
    </citation>
    <scope>NUCLEOTIDE SEQUENCE [LARGE SCALE GENOMIC DNA]</scope>
    <source>
        <strain evidence="2 3">LF13</strain>
    </source>
</reference>
<dbReference type="AlphaFoldDB" id="A0A1J1C7H0"/>
<dbReference type="OrthoDB" id="9794137at2"/>
<dbReference type="GO" id="GO:0004540">
    <property type="term" value="F:RNA nuclease activity"/>
    <property type="evidence" value="ECO:0007669"/>
    <property type="project" value="InterPro"/>
</dbReference>
<dbReference type="EMBL" id="CP018099">
    <property type="protein sequence ID" value="APF18348.1"/>
    <property type="molecule type" value="Genomic_DNA"/>
</dbReference>
<dbReference type="KEGG" id="caby:Cabys_1599"/>
<evidence type="ECO:0000313" key="3">
    <source>
        <dbReference type="Proteomes" id="UP000183868"/>
    </source>
</evidence>
<evidence type="ECO:0000313" key="2">
    <source>
        <dbReference type="EMBL" id="APF18348.1"/>
    </source>
</evidence>
<organism evidence="2 3">
    <name type="scientific">Caldithrix abyssi DSM 13497</name>
    <dbReference type="NCBI Taxonomy" id="880073"/>
    <lineage>
        <taxon>Bacteria</taxon>
        <taxon>Pseudomonadati</taxon>
        <taxon>Calditrichota</taxon>
        <taxon>Calditrichia</taxon>
        <taxon>Calditrichales</taxon>
        <taxon>Calditrichaceae</taxon>
        <taxon>Caldithrix</taxon>
    </lineage>
</organism>
<name>A0A1J1C7H0_CALAY</name>
<evidence type="ECO:0000259" key="1">
    <source>
        <dbReference type="Pfam" id="PF01936"/>
    </source>
</evidence>
<feature type="domain" description="NYN" evidence="1">
    <location>
        <begin position="7"/>
        <end position="168"/>
    </location>
</feature>
<accession>A0A1J1C7H0</accession>
<dbReference type="InterPro" id="IPR021139">
    <property type="entry name" value="NYN"/>
</dbReference>
<protein>
    <submittedName>
        <fullName evidence="2">NYN domain-containing protein</fullName>
    </submittedName>
</protein>
<sequence>MQSIVPKLMVFVDGSNLLIELSKFLNINFRADKPPLNAIKLSSILVDSFNKYNQWNFIRKYWFSSYQGDDKYFYNLKKKLRENDFEPILFKRKNKREKGVDIALTKEMLINAFNQNFDIGLMIAGDEYYTELVFELKRYGPKIYGSFFEKYGLSDNLKLSFDKFYPLDDRVDKVVWQKYIYEIKEELK</sequence>
<dbReference type="Proteomes" id="UP000183868">
    <property type="component" value="Chromosome"/>
</dbReference>
<gene>
    <name evidence="2" type="ORF">Cabys_1599</name>
</gene>
<dbReference type="Gene3D" id="3.40.50.1010">
    <property type="entry name" value="5'-nuclease"/>
    <property type="match status" value="1"/>
</dbReference>
<dbReference type="Pfam" id="PF01936">
    <property type="entry name" value="NYN"/>
    <property type="match status" value="1"/>
</dbReference>
<proteinExistence type="predicted"/>